<dbReference type="OrthoDB" id="6554218at2"/>
<dbReference type="RefSeq" id="WP_158341460.1">
    <property type="nucleotide sequence ID" value="NZ_CP029161.1"/>
</dbReference>
<dbReference type="Gene3D" id="1.10.287.1700">
    <property type="match status" value="1"/>
</dbReference>
<comment type="subcellular location">
    <subcellularLocation>
        <location evidence="1">Cell membrane</location>
        <topology evidence="1">Peripheral membrane protein</topology>
        <orientation evidence="1">Cytoplasmic side</orientation>
    </subcellularLocation>
</comment>
<organism evidence="11 12">
    <name type="scientific">Buchnera aphidicola</name>
    <name type="common">Melanaphis sacchari</name>
    <dbReference type="NCBI Taxonomy" id="2173854"/>
    <lineage>
        <taxon>Bacteria</taxon>
        <taxon>Pseudomonadati</taxon>
        <taxon>Pseudomonadota</taxon>
        <taxon>Gammaproteobacteria</taxon>
        <taxon>Enterobacterales</taxon>
        <taxon>Erwiniaceae</taxon>
        <taxon>Buchnera</taxon>
    </lineage>
</organism>
<keyword evidence="11" id="KW-0282">Flagellum</keyword>
<proteinExistence type="inferred from homology"/>
<name>A0A2U8DGV5_9GAMM</name>
<keyword evidence="4" id="KW-0813">Transport</keyword>
<sequence length="147" mass="18005">MKFKSTLFSLLESVEKKNIEKKVQYINNLYLQKKKSIEQLKLLISYQNEYVAQLKSEFKLGISVNQWKNYNIFISKLRDIISDNKNIIKNYDVMINKNIIEWSRSKMKLNTWNYFIQKNKKKMIRRKFLKENILNHEYAQLKIFKKR</sequence>
<evidence type="ECO:0000256" key="8">
    <source>
        <dbReference type="ARBA" id="ARBA00022927"/>
    </source>
</evidence>
<dbReference type="GO" id="GO:0009288">
    <property type="term" value="C:bacterial-type flagellum"/>
    <property type="evidence" value="ECO:0007669"/>
    <property type="project" value="InterPro"/>
</dbReference>
<dbReference type="GO" id="GO:0044781">
    <property type="term" value="P:bacterial-type flagellum organization"/>
    <property type="evidence" value="ECO:0007669"/>
    <property type="project" value="UniProtKB-KW"/>
</dbReference>
<keyword evidence="11" id="KW-0969">Cilium</keyword>
<dbReference type="PANTHER" id="PTHR38786:SF1">
    <property type="entry name" value="FLAGELLAR FLIJ PROTEIN"/>
    <property type="match status" value="1"/>
</dbReference>
<dbReference type="GO" id="GO:0015031">
    <property type="term" value="P:protein transport"/>
    <property type="evidence" value="ECO:0007669"/>
    <property type="project" value="UniProtKB-KW"/>
</dbReference>
<dbReference type="PANTHER" id="PTHR38786">
    <property type="entry name" value="FLAGELLAR FLIJ PROTEIN"/>
    <property type="match status" value="1"/>
</dbReference>
<evidence type="ECO:0000256" key="1">
    <source>
        <dbReference type="ARBA" id="ARBA00004413"/>
    </source>
</evidence>
<evidence type="ECO:0000256" key="2">
    <source>
        <dbReference type="ARBA" id="ARBA00010004"/>
    </source>
</evidence>
<dbReference type="Proteomes" id="UP000244884">
    <property type="component" value="Chromosome"/>
</dbReference>
<dbReference type="Pfam" id="PF02050">
    <property type="entry name" value="FliJ"/>
    <property type="match status" value="1"/>
</dbReference>
<evidence type="ECO:0000256" key="4">
    <source>
        <dbReference type="ARBA" id="ARBA00022448"/>
    </source>
</evidence>
<evidence type="ECO:0000256" key="7">
    <source>
        <dbReference type="ARBA" id="ARBA00022795"/>
    </source>
</evidence>
<dbReference type="GO" id="GO:0071973">
    <property type="term" value="P:bacterial-type flagellum-dependent cell motility"/>
    <property type="evidence" value="ECO:0007669"/>
    <property type="project" value="InterPro"/>
</dbReference>
<comment type="similarity">
    <text evidence="2">Belongs to the FliJ family.</text>
</comment>
<dbReference type="InterPro" id="IPR052570">
    <property type="entry name" value="FliJ"/>
</dbReference>
<evidence type="ECO:0000256" key="9">
    <source>
        <dbReference type="ARBA" id="ARBA00023136"/>
    </source>
</evidence>
<evidence type="ECO:0000256" key="6">
    <source>
        <dbReference type="ARBA" id="ARBA00022500"/>
    </source>
</evidence>
<keyword evidence="8" id="KW-0653">Protein transport</keyword>
<evidence type="ECO:0000256" key="10">
    <source>
        <dbReference type="ARBA" id="ARBA00023225"/>
    </source>
</evidence>
<evidence type="ECO:0000313" key="12">
    <source>
        <dbReference type="Proteomes" id="UP000244884"/>
    </source>
</evidence>
<keyword evidence="7" id="KW-1005">Bacterial flagellum biogenesis</keyword>
<keyword evidence="10" id="KW-1006">Bacterial flagellum protein export</keyword>
<keyword evidence="11" id="KW-0966">Cell projection</keyword>
<dbReference type="GO" id="GO:0005886">
    <property type="term" value="C:plasma membrane"/>
    <property type="evidence" value="ECO:0007669"/>
    <property type="project" value="UniProtKB-SubCell"/>
</dbReference>
<evidence type="ECO:0000313" key="11">
    <source>
        <dbReference type="EMBL" id="AWH90685.1"/>
    </source>
</evidence>
<dbReference type="EMBL" id="CP029161">
    <property type="protein sequence ID" value="AWH90685.1"/>
    <property type="molecule type" value="Genomic_DNA"/>
</dbReference>
<gene>
    <name evidence="11" type="ORF">DD681_02665</name>
</gene>
<evidence type="ECO:0000256" key="3">
    <source>
        <dbReference type="ARBA" id="ARBA00020392"/>
    </source>
</evidence>
<keyword evidence="6" id="KW-0145">Chemotaxis</keyword>
<evidence type="ECO:0000256" key="5">
    <source>
        <dbReference type="ARBA" id="ARBA00022475"/>
    </source>
</evidence>
<reference evidence="11 12" key="1">
    <citation type="submission" date="2018-04" db="EMBL/GenBank/DDBJ databases">
        <title>Genome sequence of Buchnera aphidicola from Melaphis sacchari.</title>
        <authorList>
            <person name="Geib S.M."/>
            <person name="Palmer N.A."/>
            <person name="Sattler S.E."/>
            <person name="Sarath G."/>
        </authorList>
    </citation>
    <scope>NUCLEOTIDE SEQUENCE [LARGE SCALE GENOMIC DNA]</scope>
    <source>
        <strain evidence="11 12">LSU</strain>
    </source>
</reference>
<dbReference type="InterPro" id="IPR053716">
    <property type="entry name" value="Flag_assembly_chemotaxis_eff"/>
</dbReference>
<dbReference type="InterPro" id="IPR012823">
    <property type="entry name" value="Flagell_FliJ"/>
</dbReference>
<protein>
    <recommendedName>
        <fullName evidence="3">Flagellar FliJ protein</fullName>
    </recommendedName>
</protein>
<keyword evidence="5" id="KW-1003">Cell membrane</keyword>
<dbReference type="GO" id="GO:0006935">
    <property type="term" value="P:chemotaxis"/>
    <property type="evidence" value="ECO:0007669"/>
    <property type="project" value="UniProtKB-KW"/>
</dbReference>
<keyword evidence="9" id="KW-0472">Membrane</keyword>
<accession>A0A2U8DGV5</accession>
<dbReference type="AlphaFoldDB" id="A0A2U8DGV5"/>